<accession>A0A9N7Z0X2</accession>
<dbReference type="Proteomes" id="UP001153269">
    <property type="component" value="Unassembled WGS sequence"/>
</dbReference>
<proteinExistence type="predicted"/>
<organism evidence="2 3">
    <name type="scientific">Pleuronectes platessa</name>
    <name type="common">European plaice</name>
    <dbReference type="NCBI Taxonomy" id="8262"/>
    <lineage>
        <taxon>Eukaryota</taxon>
        <taxon>Metazoa</taxon>
        <taxon>Chordata</taxon>
        <taxon>Craniata</taxon>
        <taxon>Vertebrata</taxon>
        <taxon>Euteleostomi</taxon>
        <taxon>Actinopterygii</taxon>
        <taxon>Neopterygii</taxon>
        <taxon>Teleostei</taxon>
        <taxon>Neoteleostei</taxon>
        <taxon>Acanthomorphata</taxon>
        <taxon>Carangaria</taxon>
        <taxon>Pleuronectiformes</taxon>
        <taxon>Pleuronectoidei</taxon>
        <taxon>Pleuronectidae</taxon>
        <taxon>Pleuronectes</taxon>
    </lineage>
</organism>
<evidence type="ECO:0000313" key="2">
    <source>
        <dbReference type="EMBL" id="CAB1447189.1"/>
    </source>
</evidence>
<feature type="region of interest" description="Disordered" evidence="1">
    <location>
        <begin position="24"/>
        <end position="48"/>
    </location>
</feature>
<evidence type="ECO:0000256" key="1">
    <source>
        <dbReference type="SAM" id="MobiDB-lite"/>
    </source>
</evidence>
<comment type="caution">
    <text evidence="2">The sequence shown here is derived from an EMBL/GenBank/DDBJ whole genome shotgun (WGS) entry which is preliminary data.</text>
</comment>
<name>A0A9N7Z0X2_PLEPL</name>
<evidence type="ECO:0000313" key="3">
    <source>
        <dbReference type="Proteomes" id="UP001153269"/>
    </source>
</evidence>
<reference evidence="2" key="1">
    <citation type="submission" date="2020-03" db="EMBL/GenBank/DDBJ databases">
        <authorList>
            <person name="Weist P."/>
        </authorList>
    </citation>
    <scope>NUCLEOTIDE SEQUENCE</scope>
</reference>
<gene>
    <name evidence="2" type="ORF">PLEPLA_LOCUS34883</name>
</gene>
<dbReference type="EMBL" id="CADEAL010003938">
    <property type="protein sequence ID" value="CAB1447189.1"/>
    <property type="molecule type" value="Genomic_DNA"/>
</dbReference>
<sequence>MESAAFRPQLSYGLSFFVCSLPHSSARSDEQVSTTSRGKPPRTSDDVLLGRFGGNDIMRWVGWWTQTTAGGRGAAGVVRRGLQLLAKKNTH</sequence>
<protein>
    <submittedName>
        <fullName evidence="2">Uncharacterized protein</fullName>
    </submittedName>
</protein>
<dbReference type="AlphaFoldDB" id="A0A9N7Z0X2"/>
<keyword evidence="3" id="KW-1185">Reference proteome</keyword>